<proteinExistence type="predicted"/>
<organism evidence="2 3">
    <name type="scientific">Lentzea pudingi</name>
    <dbReference type="NCBI Taxonomy" id="1789439"/>
    <lineage>
        <taxon>Bacteria</taxon>
        <taxon>Bacillati</taxon>
        <taxon>Actinomycetota</taxon>
        <taxon>Actinomycetes</taxon>
        <taxon>Pseudonocardiales</taxon>
        <taxon>Pseudonocardiaceae</taxon>
        <taxon>Lentzea</taxon>
    </lineage>
</organism>
<keyword evidence="3" id="KW-1185">Reference proteome</keyword>
<feature type="domain" description="DUF5753" evidence="1">
    <location>
        <begin position="1"/>
        <end position="118"/>
    </location>
</feature>
<dbReference type="InterPro" id="IPR043917">
    <property type="entry name" value="DUF5753"/>
</dbReference>
<evidence type="ECO:0000313" key="3">
    <source>
        <dbReference type="Proteomes" id="UP000597656"/>
    </source>
</evidence>
<gene>
    <name evidence="2" type="ORF">GCM10011609_03180</name>
</gene>
<name>A0ABQ2HAX5_9PSEU</name>
<dbReference type="Pfam" id="PF19054">
    <property type="entry name" value="DUF5753"/>
    <property type="match status" value="1"/>
</dbReference>
<protein>
    <recommendedName>
        <fullName evidence="1">DUF5753 domain-containing protein</fullName>
    </recommendedName>
</protein>
<evidence type="ECO:0000259" key="1">
    <source>
        <dbReference type="Pfam" id="PF19054"/>
    </source>
</evidence>
<dbReference type="Proteomes" id="UP000597656">
    <property type="component" value="Unassembled WGS sequence"/>
</dbReference>
<comment type="caution">
    <text evidence="2">The sequence shown here is derived from an EMBL/GenBank/DDBJ whole genome shotgun (WGS) entry which is preliminary data.</text>
</comment>
<reference evidence="3" key="1">
    <citation type="journal article" date="2019" name="Int. J. Syst. Evol. Microbiol.">
        <title>The Global Catalogue of Microorganisms (GCM) 10K type strain sequencing project: providing services to taxonomists for standard genome sequencing and annotation.</title>
        <authorList>
            <consortium name="The Broad Institute Genomics Platform"/>
            <consortium name="The Broad Institute Genome Sequencing Center for Infectious Disease"/>
            <person name="Wu L."/>
            <person name="Ma J."/>
        </authorList>
    </citation>
    <scope>NUCLEOTIDE SEQUENCE [LARGE SCALE GENOMIC DNA]</scope>
    <source>
        <strain evidence="3">CGMCC 4.7319</strain>
    </source>
</reference>
<dbReference type="EMBL" id="BMNC01000001">
    <property type="protein sequence ID" value="GGM70867.1"/>
    <property type="molecule type" value="Genomic_DNA"/>
</dbReference>
<sequence length="140" mass="15811">MERRELVENAKRFVFYVYEPVLYSTVGTLDVLADQLHEILRLMIRPYISVRIVPAGRALTGDFTMLSFAKYEPMAYVEGLNSALFLDDRASIALYAKVLARLDEVALDEDASRRLIDRVLTHGFDPDDQLVELLGPAGTC</sequence>
<evidence type="ECO:0000313" key="2">
    <source>
        <dbReference type="EMBL" id="GGM70867.1"/>
    </source>
</evidence>
<accession>A0ABQ2HAX5</accession>